<dbReference type="PANTHER" id="PTHR11373:SF43">
    <property type="entry name" value="DEOXYGUANOSINETRIPHOSPHATE TRIPHOSPHOHYDROLASE-LIKE PROTEIN"/>
    <property type="match status" value="1"/>
</dbReference>
<dbReference type="GO" id="GO:0006203">
    <property type="term" value="P:dGTP catabolic process"/>
    <property type="evidence" value="ECO:0007669"/>
    <property type="project" value="TreeGrafter"/>
</dbReference>
<reference evidence="4" key="1">
    <citation type="submission" date="2019-08" db="EMBL/GenBank/DDBJ databases">
        <authorList>
            <person name="Kucharzyk K."/>
            <person name="Murdoch R.W."/>
            <person name="Higgins S."/>
            <person name="Loffler F."/>
        </authorList>
    </citation>
    <scope>NUCLEOTIDE SEQUENCE</scope>
</reference>
<dbReference type="Gene3D" id="1.10.3210.10">
    <property type="entry name" value="Hypothetical protein af1432"/>
    <property type="match status" value="1"/>
</dbReference>
<dbReference type="AlphaFoldDB" id="A0A644XH88"/>
<evidence type="ECO:0000259" key="3">
    <source>
        <dbReference type="PROSITE" id="PS51831"/>
    </source>
</evidence>
<gene>
    <name evidence="4" type="ORF">SDC9_61951</name>
</gene>
<organism evidence="4">
    <name type="scientific">bioreactor metagenome</name>
    <dbReference type="NCBI Taxonomy" id="1076179"/>
    <lineage>
        <taxon>unclassified sequences</taxon>
        <taxon>metagenomes</taxon>
        <taxon>ecological metagenomes</taxon>
    </lineage>
</organism>
<protein>
    <submittedName>
        <fullName evidence="4">Deoxyguanosinetriphosphate triphosphohydrolase-like protein</fullName>
    </submittedName>
</protein>
<dbReference type="Pfam" id="PF01966">
    <property type="entry name" value="HD"/>
    <property type="match status" value="1"/>
</dbReference>
<evidence type="ECO:0000256" key="1">
    <source>
        <dbReference type="ARBA" id="ARBA00022801"/>
    </source>
</evidence>
<dbReference type="InterPro" id="IPR006674">
    <property type="entry name" value="HD_domain"/>
</dbReference>
<dbReference type="SUPFAM" id="SSF109604">
    <property type="entry name" value="HD-domain/PDEase-like"/>
    <property type="match status" value="1"/>
</dbReference>
<dbReference type="Pfam" id="PF13286">
    <property type="entry name" value="HD_assoc"/>
    <property type="match status" value="1"/>
</dbReference>
<dbReference type="SMART" id="SM00471">
    <property type="entry name" value="HDc"/>
    <property type="match status" value="1"/>
</dbReference>
<dbReference type="PROSITE" id="PS51831">
    <property type="entry name" value="HD"/>
    <property type="match status" value="1"/>
</dbReference>
<accession>A0A644XH88</accession>
<comment type="caution">
    <text evidence="4">The sequence shown here is derived from an EMBL/GenBank/DDBJ whole genome shotgun (WGS) entry which is preliminary data.</text>
</comment>
<dbReference type="CDD" id="cd00077">
    <property type="entry name" value="HDc"/>
    <property type="match status" value="1"/>
</dbReference>
<feature type="region of interest" description="Disordered" evidence="2">
    <location>
        <begin position="1"/>
        <end position="29"/>
    </location>
</feature>
<dbReference type="GO" id="GO:0008832">
    <property type="term" value="F:dGTPase activity"/>
    <property type="evidence" value="ECO:0007669"/>
    <property type="project" value="TreeGrafter"/>
</dbReference>
<name>A0A644XH88_9ZZZZ</name>
<dbReference type="InterPro" id="IPR050135">
    <property type="entry name" value="dGTPase-like"/>
</dbReference>
<dbReference type="EMBL" id="VSSQ01002465">
    <property type="protein sequence ID" value="MPM15580.1"/>
    <property type="molecule type" value="Genomic_DNA"/>
</dbReference>
<dbReference type="PANTHER" id="PTHR11373">
    <property type="entry name" value="DEOXYNUCLEOSIDE TRIPHOSPHATE TRIPHOSPHOHYDROLASE"/>
    <property type="match status" value="1"/>
</dbReference>
<keyword evidence="1 4" id="KW-0378">Hydrolase</keyword>
<dbReference type="InterPro" id="IPR026875">
    <property type="entry name" value="PHydrolase_assoc_dom"/>
</dbReference>
<feature type="compositionally biased region" description="Basic and acidic residues" evidence="2">
    <location>
        <begin position="87"/>
        <end position="99"/>
    </location>
</feature>
<proteinExistence type="predicted"/>
<feature type="domain" description="HD" evidence="3">
    <location>
        <begin position="134"/>
        <end position="240"/>
    </location>
</feature>
<evidence type="ECO:0000256" key="2">
    <source>
        <dbReference type="SAM" id="MobiDB-lite"/>
    </source>
</evidence>
<sequence>MDVHDVSADPALSTDPVVSDSTTDPLPRARQWARTMGGHRHGDRIVRAHADSSAPIGPGEVIGRQAREALERATLRPGAAFSYGAGDRPREEEPDPERTCFERDRDRIVHATAFRRLAGKTQVVVHPTDHQRTRLTHALEVMQVASSIARGVGANVALTEAIALGHDCGHGPGGHASEDAFDPYLPEGYDHGPWGADVALVDLNLCAQTTDGIRNHSWSRPAPATIEGEIVSWADRIAYCAHDLEDATRAGIVTLDELPEAVAEGCGRDRRTQIRTFVRAVVRTVGAYGEVGMGPDEAAALAGLRSFNYERIYTRPESVAQSRAVVDLLRALVEHYSHRPERLPGAPDAPADSPETVRAAITWIGGMTDRYAFDIATRELHWDPARLPKAIREFA</sequence>
<feature type="region of interest" description="Disordered" evidence="2">
    <location>
        <begin position="80"/>
        <end position="99"/>
    </location>
</feature>
<dbReference type="InterPro" id="IPR003607">
    <property type="entry name" value="HD/PDEase_dom"/>
</dbReference>
<evidence type="ECO:0000313" key="4">
    <source>
        <dbReference type="EMBL" id="MPM15580.1"/>
    </source>
</evidence>